<organism evidence="1 2">
    <name type="scientific">Ruminiclostridium herbifermentans</name>
    <dbReference type="NCBI Taxonomy" id="2488810"/>
    <lineage>
        <taxon>Bacteria</taxon>
        <taxon>Bacillati</taxon>
        <taxon>Bacillota</taxon>
        <taxon>Clostridia</taxon>
        <taxon>Eubacteriales</taxon>
        <taxon>Oscillospiraceae</taxon>
        <taxon>Ruminiclostridium</taxon>
    </lineage>
</organism>
<dbReference type="OrthoDB" id="5464925at2"/>
<dbReference type="AlphaFoldDB" id="A0A4U7J6I9"/>
<name>A0A4U7J6I9_9FIRM</name>
<accession>A0A4U7J6I9</accession>
<dbReference type="RefSeq" id="WP_137699187.1">
    <property type="nucleotide sequence ID" value="NZ_CP061336.1"/>
</dbReference>
<dbReference type="NCBIfam" id="TIGR04066">
    <property type="entry name" value="nat_prod_clost"/>
    <property type="match status" value="1"/>
</dbReference>
<dbReference type="InterPro" id="IPR023823">
    <property type="entry name" value="CHP04066_peptide_maturation"/>
</dbReference>
<dbReference type="Gene3D" id="3.40.50.300">
    <property type="entry name" value="P-loop containing nucleotide triphosphate hydrolases"/>
    <property type="match status" value="1"/>
</dbReference>
<evidence type="ECO:0000313" key="1">
    <source>
        <dbReference type="EMBL" id="QNU66433.1"/>
    </source>
</evidence>
<evidence type="ECO:0000313" key="2">
    <source>
        <dbReference type="Proteomes" id="UP000306409"/>
    </source>
</evidence>
<protein>
    <submittedName>
        <fullName evidence="1">TIGR04066 family peptide maturation system protein</fullName>
    </submittedName>
</protein>
<dbReference type="InterPro" id="IPR027417">
    <property type="entry name" value="P-loop_NTPase"/>
</dbReference>
<keyword evidence="2" id="KW-1185">Reference proteome</keyword>
<gene>
    <name evidence="1" type="ORF">EHE19_016440</name>
</gene>
<dbReference type="EMBL" id="CP061336">
    <property type="protein sequence ID" value="QNU66433.1"/>
    <property type="molecule type" value="Genomic_DNA"/>
</dbReference>
<sequence length="353" mass="40677">MENVLVYPYNKSYQPYVWNGEIDGNKIIKSLVSPSGWGIEGKEVQSLTGKYVVSSNFSYELKGCSTVWFVEDDALPLPEDLLISKVQEAVENGKDILYTRYKDKQLYDKVMTMLQSTNKQPILREEEKSQVKLDDFCYSIKVPIIAILGLEEGVQKFDVQVALWRKLKELGYEVEAISTRLDSEVIGMNSIPQFMFETGMSETQKIIQYNHYVKQIELTKKPDIIILGVPGSVMPFDSVNHNNFGIMSYLISMAVPVDYAILCAPFYTNSDFDFTDINRDIYHKFGFEVAFCHIAPITLDLRSIFEDSKRRFFTLKEDYIQQELRKHEKDDVGYVLTPNNIEKLAHRVLEVLS</sequence>
<proteinExistence type="predicted"/>
<dbReference type="KEGG" id="rher:EHE19_016440"/>
<dbReference type="Proteomes" id="UP000306409">
    <property type="component" value="Chromosome"/>
</dbReference>
<reference evidence="1 2" key="1">
    <citation type="submission" date="2020-09" db="EMBL/GenBank/DDBJ databases">
        <title>Characterization and genome sequencing of Ruminiclostridium sp. nov. MA18.</title>
        <authorList>
            <person name="Rettenmaier R."/>
            <person name="Kowollik M.-L."/>
            <person name="Liebl W."/>
            <person name="Zverlov V."/>
        </authorList>
    </citation>
    <scope>NUCLEOTIDE SEQUENCE [LARGE SCALE GENOMIC DNA]</scope>
    <source>
        <strain evidence="1 2">MA18</strain>
    </source>
</reference>